<proteinExistence type="predicted"/>
<dbReference type="CDD" id="cd07302">
    <property type="entry name" value="CHD"/>
    <property type="match status" value="1"/>
</dbReference>
<keyword evidence="6" id="KW-0808">Transferase</keyword>
<dbReference type="InterPro" id="IPR036890">
    <property type="entry name" value="HATPase_C_sf"/>
</dbReference>
<dbReference type="PRINTS" id="PR00344">
    <property type="entry name" value="BCTRLSENSOR"/>
</dbReference>
<keyword evidence="9" id="KW-0067">ATP-binding</keyword>
<gene>
    <name evidence="17" type="ORF">WJX74_003755</name>
</gene>
<keyword evidence="10" id="KW-0902">Two-component regulatory system</keyword>
<dbReference type="InterPro" id="IPR004358">
    <property type="entry name" value="Sig_transdc_His_kin-like_C"/>
</dbReference>
<dbReference type="GO" id="GO:0000155">
    <property type="term" value="F:phosphorelay sensor kinase activity"/>
    <property type="evidence" value="ECO:0007669"/>
    <property type="project" value="TreeGrafter"/>
</dbReference>
<dbReference type="GO" id="GO:0009927">
    <property type="term" value="F:histidine phosphotransfer kinase activity"/>
    <property type="evidence" value="ECO:0007669"/>
    <property type="project" value="TreeGrafter"/>
</dbReference>
<dbReference type="Pfam" id="PF00211">
    <property type="entry name" value="Guanylate_cyc"/>
    <property type="match status" value="1"/>
</dbReference>
<evidence type="ECO:0000256" key="13">
    <source>
        <dbReference type="SAM" id="MobiDB-lite"/>
    </source>
</evidence>
<dbReference type="SUPFAM" id="SSF52172">
    <property type="entry name" value="CheY-like"/>
    <property type="match status" value="1"/>
</dbReference>
<dbReference type="SUPFAM" id="SSF55874">
    <property type="entry name" value="ATPase domain of HSP90 chaperone/DNA topoisomerase II/histidine kinase"/>
    <property type="match status" value="1"/>
</dbReference>
<dbReference type="InterPro" id="IPR001789">
    <property type="entry name" value="Sig_transdc_resp-reg_receiver"/>
</dbReference>
<dbReference type="EC" id="2.7.13.3" evidence="3"/>
<dbReference type="GO" id="GO:0009190">
    <property type="term" value="P:cyclic nucleotide biosynthetic process"/>
    <property type="evidence" value="ECO:0007669"/>
    <property type="project" value="InterPro"/>
</dbReference>
<feature type="region of interest" description="Disordered" evidence="13">
    <location>
        <begin position="189"/>
        <end position="220"/>
    </location>
</feature>
<evidence type="ECO:0000256" key="9">
    <source>
        <dbReference type="ARBA" id="ARBA00022840"/>
    </source>
</evidence>
<dbReference type="SMART" id="SM00448">
    <property type="entry name" value="REC"/>
    <property type="match status" value="1"/>
</dbReference>
<dbReference type="EMBL" id="JALJOS010000021">
    <property type="protein sequence ID" value="KAK9826265.1"/>
    <property type="molecule type" value="Genomic_DNA"/>
</dbReference>
<dbReference type="InterPro" id="IPR011006">
    <property type="entry name" value="CheY-like_superfamily"/>
</dbReference>
<feature type="region of interest" description="Disordered" evidence="13">
    <location>
        <begin position="567"/>
        <end position="592"/>
    </location>
</feature>
<dbReference type="InterPro" id="IPR029787">
    <property type="entry name" value="Nucleotide_cyclase"/>
</dbReference>
<evidence type="ECO:0000256" key="1">
    <source>
        <dbReference type="ARBA" id="ARBA00000085"/>
    </source>
</evidence>
<sequence>HDLQAHLDKIVAEVLDTSAHLLKKNVTLEKRFASNTPVITADKRKLTQVLYNLVGNAAKFTHKGNILVEVKPDVGGQEVYIIVQDTGCGIAQEQHELIFDPFNQGDSSTTRKFGGTGLGLSIVKRLVDAHGGKITLQSGVGQGSTFKITLPVHQPEESTCVSADDSKRGSLDVEFDTAAAAALLMPEAEPVESPTQKMIQRQKSRRSFTRQATMPRAAAPGAPCSLFNGTATLGSLKLTHSEVHGDVLILSVDDEPTNHMVLEEAVRSQGHSMHQELNAQDALQWIVEQAEYPDLILLDCMMPGMSGHEFCQELRKTVPQSLVPVIMVSAKNNEETIVKGLQQGCNDFVSKPIKRGELLARINAHLRVKDDATWVHSLVNGAIQDDAEAMVILKSILPEPIILRLQEGQKIIGDSHPHVVILFSDIVGFSEMATTMPAIEIFMLLTNLYNTFDKLVDKFNVYKVETIGDGYMIAAGHDENEKSTKQGKPIARMLKMAQAMLEAVQSFKMPGGVLRIRVGIHCGPAFAGVIGSKCPRYCFLGDTINTASRMESTSFPMSAQLTEAAVQDAGTPMPSAPLAKEPSRARASCPPT</sequence>
<dbReference type="FunFam" id="3.30.565.10:FF:000023">
    <property type="entry name" value="PAS domain-containing sensor histidine kinase"/>
    <property type="match status" value="1"/>
</dbReference>
<keyword evidence="7" id="KW-0547">Nucleotide-binding</keyword>
<accession>A0AAW1QY80</accession>
<dbReference type="Gene3D" id="3.30.70.1230">
    <property type="entry name" value="Nucleotide cyclase"/>
    <property type="match status" value="1"/>
</dbReference>
<protein>
    <recommendedName>
        <fullName evidence="3">histidine kinase</fullName>
        <ecNumber evidence="3">2.7.13.3</ecNumber>
    </recommendedName>
</protein>
<dbReference type="Pfam" id="PF00072">
    <property type="entry name" value="Response_reg"/>
    <property type="match status" value="1"/>
</dbReference>
<evidence type="ECO:0000256" key="8">
    <source>
        <dbReference type="ARBA" id="ARBA00022777"/>
    </source>
</evidence>
<comment type="catalytic activity">
    <reaction evidence="1">
        <text>ATP + protein L-histidine = ADP + protein N-phospho-L-histidine.</text>
        <dbReference type="EC" id="2.7.13.3"/>
    </reaction>
</comment>
<feature type="domain" description="Histidine kinase" evidence="14">
    <location>
        <begin position="1"/>
        <end position="154"/>
    </location>
</feature>
<dbReference type="Gene3D" id="3.40.50.2300">
    <property type="match status" value="1"/>
</dbReference>
<keyword evidence="4" id="KW-1003">Cell membrane</keyword>
<comment type="caution">
    <text evidence="17">The sequence shown here is derived from an EMBL/GenBank/DDBJ whole genome shotgun (WGS) entry which is preliminary data.</text>
</comment>
<dbReference type="InterPro" id="IPR003594">
    <property type="entry name" value="HATPase_dom"/>
</dbReference>
<evidence type="ECO:0000259" key="16">
    <source>
        <dbReference type="PROSITE" id="PS50125"/>
    </source>
</evidence>
<keyword evidence="11" id="KW-0472">Membrane</keyword>
<evidence type="ECO:0000259" key="15">
    <source>
        <dbReference type="PROSITE" id="PS50110"/>
    </source>
</evidence>
<evidence type="ECO:0000256" key="6">
    <source>
        <dbReference type="ARBA" id="ARBA00022679"/>
    </source>
</evidence>
<dbReference type="PANTHER" id="PTHR43047">
    <property type="entry name" value="TWO-COMPONENT HISTIDINE PROTEIN KINASE"/>
    <property type="match status" value="1"/>
</dbReference>
<name>A0AAW1QY80_9CHLO</name>
<dbReference type="InterPro" id="IPR005467">
    <property type="entry name" value="His_kinase_dom"/>
</dbReference>
<evidence type="ECO:0000256" key="10">
    <source>
        <dbReference type="ARBA" id="ARBA00023012"/>
    </source>
</evidence>
<keyword evidence="8" id="KW-0418">Kinase</keyword>
<evidence type="ECO:0000256" key="4">
    <source>
        <dbReference type="ARBA" id="ARBA00022475"/>
    </source>
</evidence>
<evidence type="ECO:0000256" key="2">
    <source>
        <dbReference type="ARBA" id="ARBA00004236"/>
    </source>
</evidence>
<dbReference type="GO" id="GO:0005524">
    <property type="term" value="F:ATP binding"/>
    <property type="evidence" value="ECO:0007669"/>
    <property type="project" value="UniProtKB-KW"/>
</dbReference>
<dbReference type="Gene3D" id="3.30.565.10">
    <property type="entry name" value="Histidine kinase-like ATPase, C-terminal domain"/>
    <property type="match status" value="1"/>
</dbReference>
<comment type="subcellular location">
    <subcellularLocation>
        <location evidence="2">Cell membrane</location>
    </subcellularLocation>
</comment>
<dbReference type="AlphaFoldDB" id="A0AAW1QY80"/>
<dbReference type="PROSITE" id="PS50110">
    <property type="entry name" value="RESPONSE_REGULATORY"/>
    <property type="match status" value="1"/>
</dbReference>
<evidence type="ECO:0000256" key="7">
    <source>
        <dbReference type="ARBA" id="ARBA00022741"/>
    </source>
</evidence>
<organism evidence="17 18">
    <name type="scientific">Apatococcus lobatus</name>
    <dbReference type="NCBI Taxonomy" id="904363"/>
    <lineage>
        <taxon>Eukaryota</taxon>
        <taxon>Viridiplantae</taxon>
        <taxon>Chlorophyta</taxon>
        <taxon>core chlorophytes</taxon>
        <taxon>Trebouxiophyceae</taxon>
        <taxon>Chlorellales</taxon>
        <taxon>Chlorellaceae</taxon>
        <taxon>Apatococcus</taxon>
    </lineage>
</organism>
<evidence type="ECO:0000313" key="17">
    <source>
        <dbReference type="EMBL" id="KAK9826265.1"/>
    </source>
</evidence>
<feature type="modified residue" description="4-aspartylphosphate" evidence="12">
    <location>
        <position position="299"/>
    </location>
</feature>
<keyword evidence="5 12" id="KW-0597">Phosphoprotein</keyword>
<evidence type="ECO:0000256" key="11">
    <source>
        <dbReference type="ARBA" id="ARBA00023136"/>
    </source>
</evidence>
<dbReference type="InterPro" id="IPR001054">
    <property type="entry name" value="A/G_cyclase"/>
</dbReference>
<dbReference type="CDD" id="cd16922">
    <property type="entry name" value="HATPase_EvgS-ArcB-TorS-like"/>
    <property type="match status" value="1"/>
</dbReference>
<dbReference type="SMART" id="SM00044">
    <property type="entry name" value="CYCc"/>
    <property type="match status" value="1"/>
</dbReference>
<evidence type="ECO:0000256" key="12">
    <source>
        <dbReference type="PROSITE-ProRule" id="PRU00169"/>
    </source>
</evidence>
<dbReference type="SUPFAM" id="SSF55073">
    <property type="entry name" value="Nucleotide cyclase"/>
    <property type="match status" value="1"/>
</dbReference>
<dbReference type="SMART" id="SM00387">
    <property type="entry name" value="HATPase_c"/>
    <property type="match status" value="1"/>
</dbReference>
<keyword evidence="18" id="KW-1185">Reference proteome</keyword>
<evidence type="ECO:0000259" key="14">
    <source>
        <dbReference type="PROSITE" id="PS50109"/>
    </source>
</evidence>
<dbReference type="Proteomes" id="UP001438707">
    <property type="component" value="Unassembled WGS sequence"/>
</dbReference>
<dbReference type="PROSITE" id="PS50125">
    <property type="entry name" value="GUANYLATE_CYCLASE_2"/>
    <property type="match status" value="1"/>
</dbReference>
<evidence type="ECO:0000256" key="3">
    <source>
        <dbReference type="ARBA" id="ARBA00012438"/>
    </source>
</evidence>
<evidence type="ECO:0000256" key="5">
    <source>
        <dbReference type="ARBA" id="ARBA00022553"/>
    </source>
</evidence>
<dbReference type="Pfam" id="PF02518">
    <property type="entry name" value="HATPase_c"/>
    <property type="match status" value="1"/>
</dbReference>
<reference evidence="17 18" key="1">
    <citation type="journal article" date="2024" name="Nat. Commun.">
        <title>Phylogenomics reveals the evolutionary origins of lichenization in chlorophyte algae.</title>
        <authorList>
            <person name="Puginier C."/>
            <person name="Libourel C."/>
            <person name="Otte J."/>
            <person name="Skaloud P."/>
            <person name="Haon M."/>
            <person name="Grisel S."/>
            <person name="Petersen M."/>
            <person name="Berrin J.G."/>
            <person name="Delaux P.M."/>
            <person name="Dal Grande F."/>
            <person name="Keller J."/>
        </authorList>
    </citation>
    <scope>NUCLEOTIDE SEQUENCE [LARGE SCALE GENOMIC DNA]</scope>
    <source>
        <strain evidence="17 18">SAG 2145</strain>
    </source>
</reference>
<dbReference type="PANTHER" id="PTHR43047:SF72">
    <property type="entry name" value="OSMOSENSING HISTIDINE PROTEIN KINASE SLN1"/>
    <property type="match status" value="1"/>
</dbReference>
<feature type="domain" description="Guanylate cyclase" evidence="16">
    <location>
        <begin position="420"/>
        <end position="551"/>
    </location>
</feature>
<feature type="non-terminal residue" evidence="17">
    <location>
        <position position="1"/>
    </location>
</feature>
<dbReference type="PROSITE" id="PS50109">
    <property type="entry name" value="HIS_KIN"/>
    <property type="match status" value="1"/>
</dbReference>
<feature type="domain" description="Response regulatory" evidence="15">
    <location>
        <begin position="248"/>
        <end position="366"/>
    </location>
</feature>
<dbReference type="GO" id="GO:0005886">
    <property type="term" value="C:plasma membrane"/>
    <property type="evidence" value="ECO:0007669"/>
    <property type="project" value="UniProtKB-SubCell"/>
</dbReference>
<evidence type="ECO:0000313" key="18">
    <source>
        <dbReference type="Proteomes" id="UP001438707"/>
    </source>
</evidence>